<evidence type="ECO:0000313" key="1">
    <source>
        <dbReference type="EMBL" id="MBX64385.1"/>
    </source>
</evidence>
<dbReference type="AlphaFoldDB" id="A0A2P2QBP0"/>
<proteinExistence type="predicted"/>
<dbReference type="EMBL" id="GGEC01083901">
    <property type="protein sequence ID" value="MBX64385.1"/>
    <property type="molecule type" value="Transcribed_RNA"/>
</dbReference>
<reference evidence="1" key="1">
    <citation type="submission" date="2018-02" db="EMBL/GenBank/DDBJ databases">
        <title>Rhizophora mucronata_Transcriptome.</title>
        <authorList>
            <person name="Meera S.P."/>
            <person name="Sreeshan A."/>
            <person name="Augustine A."/>
        </authorList>
    </citation>
    <scope>NUCLEOTIDE SEQUENCE</scope>
    <source>
        <tissue evidence="1">Leaf</tissue>
    </source>
</reference>
<sequence>MIGNCQTLHTPKLDESLSPPTWICFDHKNLLIVLSYISMVHQSSARQ</sequence>
<accession>A0A2P2QBP0</accession>
<protein>
    <submittedName>
        <fullName evidence="1">Uncharacterized protein</fullName>
    </submittedName>
</protein>
<name>A0A2P2QBP0_RHIMU</name>
<organism evidence="1">
    <name type="scientific">Rhizophora mucronata</name>
    <name type="common">Asiatic mangrove</name>
    <dbReference type="NCBI Taxonomy" id="61149"/>
    <lineage>
        <taxon>Eukaryota</taxon>
        <taxon>Viridiplantae</taxon>
        <taxon>Streptophyta</taxon>
        <taxon>Embryophyta</taxon>
        <taxon>Tracheophyta</taxon>
        <taxon>Spermatophyta</taxon>
        <taxon>Magnoliopsida</taxon>
        <taxon>eudicotyledons</taxon>
        <taxon>Gunneridae</taxon>
        <taxon>Pentapetalae</taxon>
        <taxon>rosids</taxon>
        <taxon>fabids</taxon>
        <taxon>Malpighiales</taxon>
        <taxon>Rhizophoraceae</taxon>
        <taxon>Rhizophora</taxon>
    </lineage>
</organism>